<dbReference type="CDD" id="cd00082">
    <property type="entry name" value="HisKA"/>
    <property type="match status" value="1"/>
</dbReference>
<accession>A0A6F8VBQ4</accession>
<evidence type="ECO:0000256" key="2">
    <source>
        <dbReference type="ARBA" id="ARBA00004429"/>
    </source>
</evidence>
<dbReference type="Gene3D" id="3.30.450.20">
    <property type="entry name" value="PAS domain"/>
    <property type="match status" value="3"/>
</dbReference>
<dbReference type="Proteomes" id="UP000502260">
    <property type="component" value="Chromosome"/>
</dbReference>
<feature type="domain" description="PAS" evidence="11">
    <location>
        <begin position="47"/>
        <end position="94"/>
    </location>
</feature>
<dbReference type="InterPro" id="IPR005467">
    <property type="entry name" value="His_kinase_dom"/>
</dbReference>
<dbReference type="PROSITE" id="PS50113">
    <property type="entry name" value="PAC"/>
    <property type="match status" value="2"/>
</dbReference>
<dbReference type="InterPro" id="IPR036890">
    <property type="entry name" value="HATPase_C_sf"/>
</dbReference>
<dbReference type="CDD" id="cd17580">
    <property type="entry name" value="REC_2_DhkD-like"/>
    <property type="match status" value="1"/>
</dbReference>
<dbReference type="FunFam" id="3.30.450.20:FF:000099">
    <property type="entry name" value="Sensory box sensor histidine kinase"/>
    <property type="match status" value="1"/>
</dbReference>
<sequence length="764" mass="84719">MHDRSRSHDEQVAGDMLMHGNSGPEQESLRESRERLALFAEITFEGIVISENGKVVDCNEQFAELMGYPLRELRGMSIRDLVAPEDRERVIENILLGRASYVEHAMIRKDGSRIVVEARAKNSLSNPNQRLTAVRDVSEHKRVLADLKQAQTVGHIGCWRLDIQGSELRWSDENHIIFGLPRETPLSYETFLSTVHPEDRSYVHRMWKAALRGEPYDIEHRLLIGGQVKWVREKAELEFDDQGVLLGGFGTTQDITDRKQVMTALKQSEGRFRAMVQAVPSLTFEGNAEGLNTFVSDSWCAYTGMSVEESSGWGWTAALHHDDAEAAAVRWAEAVQGGALYESRHRVRAADGSYRWFIARALPTRDAGCKVVRWAGSLTDIDDLVRAQQALQETDRRKDEFLAMLSHELRNPLVPIRNAAHVLGLLAPDEPRIKWAQETIEGQVNHLIRLVDDLLDMSRIVRGKVALQKAEVEFADLAVRALEAARPLVDGKRHQLSVSLPAEPVHLNVDPVRVTQVLLNLLDNAAKYTPAGGKIDFDARLAGQEIEIRVRDNGMGIPAELLPHVFDLFQQGERTLDRSQGGLGIGLTLVKQLVEMHGGRVEARSNQTGQGATLTVRLPIVLVPSPFFTDEKQAKASPSPGLRVLVVDDDPAVADSTAMLLEMEGHEVSIATSGYDALEQLVSFLPHAVLLDIGLEGMDGFETARRMRQQPEGRELCLMAVTGYGDEETRNAALAAGCDHHLVKPTHAGRLVALLAEVARSVTN</sequence>
<reference evidence="14" key="1">
    <citation type="submission" date="2020-03" db="EMBL/GenBank/DDBJ databases">
        <title>Complete genome sequence of sulfur-oxidizing bacterium skT11.</title>
        <authorList>
            <person name="Kanda M."/>
            <person name="Kojima H."/>
            <person name="Fukui M."/>
        </authorList>
    </citation>
    <scope>NUCLEOTIDE SEQUENCE [LARGE SCALE GENOMIC DNA]</scope>
    <source>
        <strain evidence="14">skT11</strain>
    </source>
</reference>
<feature type="region of interest" description="Disordered" evidence="8">
    <location>
        <begin position="1"/>
        <end position="30"/>
    </location>
</feature>
<dbReference type="EMBL" id="AP022853">
    <property type="protein sequence ID" value="BCB26760.1"/>
    <property type="molecule type" value="Genomic_DNA"/>
</dbReference>
<feature type="modified residue" description="4-aspartylphosphate" evidence="7">
    <location>
        <position position="692"/>
    </location>
</feature>
<dbReference type="RefSeq" id="WP_173063135.1">
    <property type="nucleotide sequence ID" value="NZ_AP022853.1"/>
</dbReference>
<organism evidence="13 14">
    <name type="scientific">Sulfurimicrobium lacus</name>
    <dbReference type="NCBI Taxonomy" id="2715678"/>
    <lineage>
        <taxon>Bacteria</taxon>
        <taxon>Pseudomonadati</taxon>
        <taxon>Pseudomonadota</taxon>
        <taxon>Betaproteobacteria</taxon>
        <taxon>Nitrosomonadales</taxon>
        <taxon>Sulfuricellaceae</taxon>
        <taxon>Sulfurimicrobium</taxon>
    </lineage>
</organism>
<evidence type="ECO:0000259" key="11">
    <source>
        <dbReference type="PROSITE" id="PS50112"/>
    </source>
</evidence>
<dbReference type="SMART" id="SM00388">
    <property type="entry name" value="HisKA"/>
    <property type="match status" value="1"/>
</dbReference>
<dbReference type="InterPro" id="IPR001789">
    <property type="entry name" value="Sig_transdc_resp-reg_receiver"/>
</dbReference>
<dbReference type="GO" id="GO:0000155">
    <property type="term" value="F:phosphorelay sensor kinase activity"/>
    <property type="evidence" value="ECO:0007669"/>
    <property type="project" value="InterPro"/>
</dbReference>
<evidence type="ECO:0000256" key="8">
    <source>
        <dbReference type="SAM" id="MobiDB-lite"/>
    </source>
</evidence>
<dbReference type="SUPFAM" id="SSF47384">
    <property type="entry name" value="Homodimeric domain of signal transducing histidine kinase"/>
    <property type="match status" value="1"/>
</dbReference>
<dbReference type="Pfam" id="PF02518">
    <property type="entry name" value="HATPase_c"/>
    <property type="match status" value="1"/>
</dbReference>
<dbReference type="Gene3D" id="1.10.287.130">
    <property type="match status" value="1"/>
</dbReference>
<dbReference type="InterPro" id="IPR036097">
    <property type="entry name" value="HisK_dim/P_sf"/>
</dbReference>
<dbReference type="Gene3D" id="2.10.70.100">
    <property type="match status" value="1"/>
</dbReference>
<evidence type="ECO:0000256" key="4">
    <source>
        <dbReference type="ARBA" id="ARBA00022553"/>
    </source>
</evidence>
<evidence type="ECO:0000259" key="12">
    <source>
        <dbReference type="PROSITE" id="PS50113"/>
    </source>
</evidence>
<dbReference type="Gene3D" id="3.40.50.2300">
    <property type="match status" value="1"/>
</dbReference>
<dbReference type="PANTHER" id="PTHR43047:SF72">
    <property type="entry name" value="OSMOSENSING HISTIDINE PROTEIN KINASE SLN1"/>
    <property type="match status" value="1"/>
</dbReference>
<evidence type="ECO:0000256" key="1">
    <source>
        <dbReference type="ARBA" id="ARBA00000085"/>
    </source>
</evidence>
<dbReference type="SUPFAM" id="SSF55785">
    <property type="entry name" value="PYP-like sensor domain (PAS domain)"/>
    <property type="match status" value="3"/>
</dbReference>
<keyword evidence="14" id="KW-1185">Reference proteome</keyword>
<protein>
    <recommendedName>
        <fullName evidence="3">histidine kinase</fullName>
        <ecNumber evidence="3">2.7.13.3</ecNumber>
    </recommendedName>
</protein>
<dbReference type="PROSITE" id="PS50109">
    <property type="entry name" value="HIS_KIN"/>
    <property type="match status" value="1"/>
</dbReference>
<dbReference type="GO" id="GO:0009927">
    <property type="term" value="F:histidine phosphotransfer kinase activity"/>
    <property type="evidence" value="ECO:0007669"/>
    <property type="project" value="TreeGrafter"/>
</dbReference>
<dbReference type="Pfam" id="PF08447">
    <property type="entry name" value="PAS_3"/>
    <property type="match status" value="2"/>
</dbReference>
<dbReference type="CDD" id="cd00075">
    <property type="entry name" value="HATPase"/>
    <property type="match status" value="1"/>
</dbReference>
<dbReference type="Pfam" id="PF00072">
    <property type="entry name" value="Response_reg"/>
    <property type="match status" value="1"/>
</dbReference>
<dbReference type="InterPro" id="IPR035965">
    <property type="entry name" value="PAS-like_dom_sf"/>
</dbReference>
<feature type="domain" description="Histidine kinase" evidence="9">
    <location>
        <begin position="404"/>
        <end position="622"/>
    </location>
</feature>
<dbReference type="InterPro" id="IPR004358">
    <property type="entry name" value="Sig_transdc_His_kin-like_C"/>
</dbReference>
<feature type="domain" description="PAC" evidence="12">
    <location>
        <begin position="341"/>
        <end position="393"/>
    </location>
</feature>
<dbReference type="NCBIfam" id="TIGR00229">
    <property type="entry name" value="sensory_box"/>
    <property type="match status" value="3"/>
</dbReference>
<evidence type="ECO:0000256" key="6">
    <source>
        <dbReference type="ARBA" id="ARBA00022777"/>
    </source>
</evidence>
<comment type="catalytic activity">
    <reaction evidence="1">
        <text>ATP + protein L-histidine = ADP + protein N-phospho-L-histidine.</text>
        <dbReference type="EC" id="2.7.13.3"/>
    </reaction>
</comment>
<evidence type="ECO:0000256" key="3">
    <source>
        <dbReference type="ARBA" id="ARBA00012438"/>
    </source>
</evidence>
<dbReference type="CDD" id="cd00130">
    <property type="entry name" value="PAS"/>
    <property type="match status" value="3"/>
</dbReference>
<dbReference type="InterPro" id="IPR003661">
    <property type="entry name" value="HisK_dim/P_dom"/>
</dbReference>
<dbReference type="InterPro" id="IPR001610">
    <property type="entry name" value="PAC"/>
</dbReference>
<dbReference type="Pfam" id="PF00512">
    <property type="entry name" value="HisKA"/>
    <property type="match status" value="1"/>
</dbReference>
<dbReference type="PROSITE" id="PS50110">
    <property type="entry name" value="RESPONSE_REGULATORY"/>
    <property type="match status" value="1"/>
</dbReference>
<dbReference type="SUPFAM" id="SSF55874">
    <property type="entry name" value="ATPase domain of HSP90 chaperone/DNA topoisomerase II/histidine kinase"/>
    <property type="match status" value="1"/>
</dbReference>
<feature type="domain" description="PAS" evidence="11">
    <location>
        <begin position="159"/>
        <end position="214"/>
    </location>
</feature>
<feature type="domain" description="PAC" evidence="12">
    <location>
        <begin position="214"/>
        <end position="267"/>
    </location>
</feature>
<keyword evidence="6" id="KW-0418">Kinase</keyword>
<dbReference type="SMART" id="SM00086">
    <property type="entry name" value="PAC"/>
    <property type="match status" value="3"/>
</dbReference>
<dbReference type="SMART" id="SM00091">
    <property type="entry name" value="PAS"/>
    <property type="match status" value="3"/>
</dbReference>
<dbReference type="SMART" id="SM00387">
    <property type="entry name" value="HATPase_c"/>
    <property type="match status" value="1"/>
</dbReference>
<name>A0A6F8VBQ4_9PROT</name>
<keyword evidence="5" id="KW-0808">Transferase</keyword>
<comment type="subcellular location">
    <subcellularLocation>
        <location evidence="2">Cell inner membrane</location>
        <topology evidence="2">Multi-pass membrane protein</topology>
    </subcellularLocation>
</comment>
<dbReference type="InterPro" id="IPR000700">
    <property type="entry name" value="PAS-assoc_C"/>
</dbReference>
<evidence type="ECO:0000313" key="14">
    <source>
        <dbReference type="Proteomes" id="UP000502260"/>
    </source>
</evidence>
<dbReference type="FunFam" id="3.30.565.10:FF:000006">
    <property type="entry name" value="Sensor histidine kinase WalK"/>
    <property type="match status" value="1"/>
</dbReference>
<gene>
    <name evidence="13" type="ORF">SKTS_16460</name>
</gene>
<dbReference type="AlphaFoldDB" id="A0A6F8VBQ4"/>
<dbReference type="GO" id="GO:0005886">
    <property type="term" value="C:plasma membrane"/>
    <property type="evidence" value="ECO:0007669"/>
    <property type="project" value="UniProtKB-SubCell"/>
</dbReference>
<proteinExistence type="predicted"/>
<dbReference type="SMART" id="SM00448">
    <property type="entry name" value="REC"/>
    <property type="match status" value="1"/>
</dbReference>
<dbReference type="Gene3D" id="3.30.565.10">
    <property type="entry name" value="Histidine kinase-like ATPase, C-terminal domain"/>
    <property type="match status" value="1"/>
</dbReference>
<dbReference type="PANTHER" id="PTHR43047">
    <property type="entry name" value="TWO-COMPONENT HISTIDINE PROTEIN KINASE"/>
    <property type="match status" value="1"/>
</dbReference>
<dbReference type="PRINTS" id="PR00344">
    <property type="entry name" value="BCTRLSENSOR"/>
</dbReference>
<feature type="compositionally biased region" description="Basic and acidic residues" evidence="8">
    <location>
        <begin position="1"/>
        <end position="11"/>
    </location>
</feature>
<dbReference type="InterPro" id="IPR003594">
    <property type="entry name" value="HATPase_dom"/>
</dbReference>
<evidence type="ECO:0000256" key="5">
    <source>
        <dbReference type="ARBA" id="ARBA00022679"/>
    </source>
</evidence>
<dbReference type="EC" id="2.7.13.3" evidence="3"/>
<evidence type="ECO:0000313" key="13">
    <source>
        <dbReference type="EMBL" id="BCB26760.1"/>
    </source>
</evidence>
<dbReference type="InterPro" id="IPR013655">
    <property type="entry name" value="PAS_fold_3"/>
</dbReference>
<dbReference type="Pfam" id="PF13426">
    <property type="entry name" value="PAS_9"/>
    <property type="match status" value="1"/>
</dbReference>
<dbReference type="SUPFAM" id="SSF52172">
    <property type="entry name" value="CheY-like"/>
    <property type="match status" value="1"/>
</dbReference>
<dbReference type="PROSITE" id="PS50112">
    <property type="entry name" value="PAS"/>
    <property type="match status" value="2"/>
</dbReference>
<dbReference type="InterPro" id="IPR011006">
    <property type="entry name" value="CheY-like_superfamily"/>
</dbReference>
<evidence type="ECO:0000259" key="10">
    <source>
        <dbReference type="PROSITE" id="PS50110"/>
    </source>
</evidence>
<dbReference type="KEGG" id="slac:SKTS_16460"/>
<evidence type="ECO:0000256" key="7">
    <source>
        <dbReference type="PROSITE-ProRule" id="PRU00169"/>
    </source>
</evidence>
<keyword evidence="4 7" id="KW-0597">Phosphoprotein</keyword>
<feature type="domain" description="Response regulatory" evidence="10">
    <location>
        <begin position="643"/>
        <end position="759"/>
    </location>
</feature>
<evidence type="ECO:0000259" key="9">
    <source>
        <dbReference type="PROSITE" id="PS50109"/>
    </source>
</evidence>
<dbReference type="InterPro" id="IPR000014">
    <property type="entry name" value="PAS"/>
</dbReference>